<dbReference type="InterPro" id="IPR002100">
    <property type="entry name" value="TF_MADSbox"/>
</dbReference>
<dbReference type="Pfam" id="PF00319">
    <property type="entry name" value="SRF-TF"/>
    <property type="match status" value="1"/>
</dbReference>
<accession>A0A6G1EM71</accession>
<comment type="subcellular location">
    <subcellularLocation>
        <location evidence="1">Nucleus</location>
    </subcellularLocation>
</comment>
<dbReference type="PROSITE" id="PS50066">
    <property type="entry name" value="MADS_BOX_2"/>
    <property type="match status" value="1"/>
</dbReference>
<dbReference type="InterPro" id="IPR033896">
    <property type="entry name" value="MEF2-like_N"/>
</dbReference>
<comment type="caution">
    <text evidence="9">The sequence shown here is derived from an EMBL/GenBank/DDBJ whole genome shotgun (WGS) entry which is preliminary data.</text>
</comment>
<dbReference type="SUPFAM" id="SSF55455">
    <property type="entry name" value="SRF-like"/>
    <property type="match status" value="1"/>
</dbReference>
<dbReference type="GO" id="GO:0046983">
    <property type="term" value="F:protein dimerization activity"/>
    <property type="evidence" value="ECO:0007669"/>
    <property type="project" value="InterPro"/>
</dbReference>
<keyword evidence="3" id="KW-0238">DNA-binding</keyword>
<dbReference type="Gene3D" id="3.40.1810.10">
    <property type="entry name" value="Transcription factor, MADS-box"/>
    <property type="match status" value="1"/>
</dbReference>
<feature type="region of interest" description="Disordered" evidence="7">
    <location>
        <begin position="107"/>
        <end position="131"/>
    </location>
</feature>
<dbReference type="InterPro" id="IPR050142">
    <property type="entry name" value="MADS-box/MEF2_TF"/>
</dbReference>
<evidence type="ECO:0000259" key="8">
    <source>
        <dbReference type="PROSITE" id="PS50066"/>
    </source>
</evidence>
<dbReference type="EMBL" id="SPHZ02000003">
    <property type="protein sequence ID" value="KAF0925711.1"/>
    <property type="molecule type" value="Genomic_DNA"/>
</dbReference>
<dbReference type="EMBL" id="SPHZ02000003">
    <property type="protein sequence ID" value="KAF0925712.1"/>
    <property type="molecule type" value="Genomic_DNA"/>
</dbReference>
<evidence type="ECO:0000256" key="7">
    <source>
        <dbReference type="SAM" id="MobiDB-lite"/>
    </source>
</evidence>
<dbReference type="EMBL" id="SPHZ02000003">
    <property type="protein sequence ID" value="KAF0925713.1"/>
    <property type="molecule type" value="Genomic_DNA"/>
</dbReference>
<gene>
    <name evidence="9" type="ORF">E2562_017274</name>
</gene>
<keyword evidence="2" id="KW-0805">Transcription regulation</keyword>
<dbReference type="CDD" id="cd00265">
    <property type="entry name" value="MADS_MEF2_like"/>
    <property type="match status" value="1"/>
</dbReference>
<dbReference type="PANTHER" id="PTHR48019">
    <property type="entry name" value="SERUM RESPONSE FACTOR HOMOLOG"/>
    <property type="match status" value="1"/>
</dbReference>
<sequence>MGRGKIEIKRIENATSRQVSFSKRRAGLRKKVHELAVLCDAQVGVVIFSGKGKLFEFCNPPLSMMELIHRYEITTGNTRFQETDRDDEQMLLEITRLRNENEQLEASLRRHTGEDLSSVASGRAQPAATAA</sequence>
<keyword evidence="4" id="KW-0804">Transcription</keyword>
<dbReference type="FunFam" id="3.40.1810.10:FF:000026">
    <property type="entry name" value="MADS-box transcription factor 29"/>
    <property type="match status" value="1"/>
</dbReference>
<reference evidence="9 10" key="1">
    <citation type="submission" date="2019-11" db="EMBL/GenBank/DDBJ databases">
        <title>Whole genome sequence of Oryza granulata.</title>
        <authorList>
            <person name="Li W."/>
        </authorList>
    </citation>
    <scope>NUCLEOTIDE SEQUENCE [LARGE SCALE GENOMIC DNA]</scope>
    <source>
        <strain evidence="10">cv. Menghai</strain>
        <tissue evidence="9">Leaf</tissue>
    </source>
</reference>
<keyword evidence="10" id="KW-1185">Reference proteome</keyword>
<dbReference type="GO" id="GO:0045944">
    <property type="term" value="P:positive regulation of transcription by RNA polymerase II"/>
    <property type="evidence" value="ECO:0007669"/>
    <property type="project" value="InterPro"/>
</dbReference>
<dbReference type="SMART" id="SM00432">
    <property type="entry name" value="MADS"/>
    <property type="match status" value="1"/>
</dbReference>
<dbReference type="PRINTS" id="PR00404">
    <property type="entry name" value="MADSDOMAIN"/>
</dbReference>
<proteinExistence type="predicted"/>
<dbReference type="Proteomes" id="UP000479710">
    <property type="component" value="Unassembled WGS sequence"/>
</dbReference>
<organism evidence="9 10">
    <name type="scientific">Oryza meyeriana var. granulata</name>
    <dbReference type="NCBI Taxonomy" id="110450"/>
    <lineage>
        <taxon>Eukaryota</taxon>
        <taxon>Viridiplantae</taxon>
        <taxon>Streptophyta</taxon>
        <taxon>Embryophyta</taxon>
        <taxon>Tracheophyta</taxon>
        <taxon>Spermatophyta</taxon>
        <taxon>Magnoliopsida</taxon>
        <taxon>Liliopsida</taxon>
        <taxon>Poales</taxon>
        <taxon>Poaceae</taxon>
        <taxon>BOP clade</taxon>
        <taxon>Oryzoideae</taxon>
        <taxon>Oryzeae</taxon>
        <taxon>Oryzinae</taxon>
        <taxon>Oryza</taxon>
        <taxon>Oryza meyeriana</taxon>
    </lineage>
</organism>
<protein>
    <recommendedName>
        <fullName evidence="8">MADS-box domain-containing protein</fullName>
    </recommendedName>
</protein>
<dbReference type="GO" id="GO:0005634">
    <property type="term" value="C:nucleus"/>
    <property type="evidence" value="ECO:0007669"/>
    <property type="project" value="UniProtKB-SubCell"/>
</dbReference>
<comment type="function">
    <text evidence="6">Probable transcription factor.</text>
</comment>
<dbReference type="AlphaFoldDB" id="A0A6G1EM71"/>
<evidence type="ECO:0000256" key="4">
    <source>
        <dbReference type="ARBA" id="ARBA00023163"/>
    </source>
</evidence>
<feature type="domain" description="MADS-box" evidence="8">
    <location>
        <begin position="1"/>
        <end position="61"/>
    </location>
</feature>
<evidence type="ECO:0000256" key="2">
    <source>
        <dbReference type="ARBA" id="ARBA00023015"/>
    </source>
</evidence>
<evidence type="ECO:0000256" key="1">
    <source>
        <dbReference type="ARBA" id="ARBA00004123"/>
    </source>
</evidence>
<name>A0A6G1EM71_9ORYZ</name>
<evidence type="ECO:0000313" key="10">
    <source>
        <dbReference type="Proteomes" id="UP000479710"/>
    </source>
</evidence>
<keyword evidence="5" id="KW-0539">Nucleus</keyword>
<evidence type="ECO:0000256" key="6">
    <source>
        <dbReference type="ARBA" id="ARBA00037260"/>
    </source>
</evidence>
<dbReference type="GO" id="GO:0000977">
    <property type="term" value="F:RNA polymerase II transcription regulatory region sequence-specific DNA binding"/>
    <property type="evidence" value="ECO:0007669"/>
    <property type="project" value="InterPro"/>
</dbReference>
<evidence type="ECO:0000313" key="9">
    <source>
        <dbReference type="EMBL" id="KAF0925713.1"/>
    </source>
</evidence>
<evidence type="ECO:0000256" key="5">
    <source>
        <dbReference type="ARBA" id="ARBA00023242"/>
    </source>
</evidence>
<dbReference type="OrthoDB" id="1898716at2759"/>
<dbReference type="InterPro" id="IPR036879">
    <property type="entry name" value="TF_MADSbox_sf"/>
</dbReference>
<evidence type="ECO:0000256" key="3">
    <source>
        <dbReference type="ARBA" id="ARBA00023125"/>
    </source>
</evidence>